<evidence type="ECO:0000313" key="1">
    <source>
        <dbReference type="EMBL" id="KZV18156.1"/>
    </source>
</evidence>
<dbReference type="AlphaFoldDB" id="A0A2Z7AGF0"/>
<protein>
    <submittedName>
        <fullName evidence="1">Serine/threonine-protein kinase ATM</fullName>
    </submittedName>
</protein>
<sequence>MSLFVEVMEGLLIEFRSNNNLLPSFQYLRRFLALAHFEAQNLEKQKRCRKIPGPLLIRSNCFSIFIPFSAFYTSEV</sequence>
<keyword evidence="1" id="KW-0418">Kinase</keyword>
<keyword evidence="2" id="KW-1185">Reference proteome</keyword>
<name>A0A2Z7AGF0_9LAMI</name>
<dbReference type="EMBL" id="KV017508">
    <property type="protein sequence ID" value="KZV18156.1"/>
    <property type="molecule type" value="Genomic_DNA"/>
</dbReference>
<proteinExistence type="predicted"/>
<dbReference type="GO" id="GO:0016301">
    <property type="term" value="F:kinase activity"/>
    <property type="evidence" value="ECO:0007669"/>
    <property type="project" value="UniProtKB-KW"/>
</dbReference>
<evidence type="ECO:0000313" key="2">
    <source>
        <dbReference type="Proteomes" id="UP000250235"/>
    </source>
</evidence>
<gene>
    <name evidence="1" type="ORF">F511_19107</name>
</gene>
<keyword evidence="1" id="KW-0808">Transferase</keyword>
<accession>A0A2Z7AGF0</accession>
<dbReference type="Proteomes" id="UP000250235">
    <property type="component" value="Unassembled WGS sequence"/>
</dbReference>
<reference evidence="1 2" key="1">
    <citation type="journal article" date="2015" name="Proc. Natl. Acad. Sci. U.S.A.">
        <title>The resurrection genome of Boea hygrometrica: A blueprint for survival of dehydration.</title>
        <authorList>
            <person name="Xiao L."/>
            <person name="Yang G."/>
            <person name="Zhang L."/>
            <person name="Yang X."/>
            <person name="Zhao S."/>
            <person name="Ji Z."/>
            <person name="Zhou Q."/>
            <person name="Hu M."/>
            <person name="Wang Y."/>
            <person name="Chen M."/>
            <person name="Xu Y."/>
            <person name="Jin H."/>
            <person name="Xiao X."/>
            <person name="Hu G."/>
            <person name="Bao F."/>
            <person name="Hu Y."/>
            <person name="Wan P."/>
            <person name="Li L."/>
            <person name="Deng X."/>
            <person name="Kuang T."/>
            <person name="Xiang C."/>
            <person name="Zhu J.K."/>
            <person name="Oliver M.J."/>
            <person name="He Y."/>
        </authorList>
    </citation>
    <scope>NUCLEOTIDE SEQUENCE [LARGE SCALE GENOMIC DNA]</scope>
    <source>
        <strain evidence="2">cv. XS01</strain>
    </source>
</reference>
<organism evidence="1 2">
    <name type="scientific">Dorcoceras hygrometricum</name>
    <dbReference type="NCBI Taxonomy" id="472368"/>
    <lineage>
        <taxon>Eukaryota</taxon>
        <taxon>Viridiplantae</taxon>
        <taxon>Streptophyta</taxon>
        <taxon>Embryophyta</taxon>
        <taxon>Tracheophyta</taxon>
        <taxon>Spermatophyta</taxon>
        <taxon>Magnoliopsida</taxon>
        <taxon>eudicotyledons</taxon>
        <taxon>Gunneridae</taxon>
        <taxon>Pentapetalae</taxon>
        <taxon>asterids</taxon>
        <taxon>lamiids</taxon>
        <taxon>Lamiales</taxon>
        <taxon>Gesneriaceae</taxon>
        <taxon>Didymocarpoideae</taxon>
        <taxon>Trichosporeae</taxon>
        <taxon>Loxocarpinae</taxon>
        <taxon>Dorcoceras</taxon>
    </lineage>
</organism>